<evidence type="ECO:0000256" key="1">
    <source>
        <dbReference type="SAM" id="Coils"/>
    </source>
</evidence>
<organism evidence="3 4">
    <name type="scientific">Fodinibius salsisoli</name>
    <dbReference type="NCBI Taxonomy" id="2820877"/>
    <lineage>
        <taxon>Bacteria</taxon>
        <taxon>Pseudomonadati</taxon>
        <taxon>Balneolota</taxon>
        <taxon>Balneolia</taxon>
        <taxon>Balneolales</taxon>
        <taxon>Balneolaceae</taxon>
        <taxon>Fodinibius</taxon>
    </lineage>
</organism>
<feature type="coiled-coil region" evidence="1">
    <location>
        <begin position="42"/>
        <end position="76"/>
    </location>
</feature>
<keyword evidence="2" id="KW-0472">Membrane</keyword>
<keyword evidence="4" id="KW-1185">Reference proteome</keyword>
<name>A0ABT3PPN8_9BACT</name>
<dbReference type="RefSeq" id="WP_265766613.1">
    <property type="nucleotide sequence ID" value="NZ_JAGGJA010000008.1"/>
</dbReference>
<evidence type="ECO:0000256" key="2">
    <source>
        <dbReference type="SAM" id="Phobius"/>
    </source>
</evidence>
<dbReference type="Proteomes" id="UP001207918">
    <property type="component" value="Unassembled WGS sequence"/>
</dbReference>
<keyword evidence="2" id="KW-0812">Transmembrane</keyword>
<keyword evidence="1" id="KW-0175">Coiled coil</keyword>
<protein>
    <submittedName>
        <fullName evidence="3">Uncharacterized protein</fullName>
    </submittedName>
</protein>
<keyword evidence="2" id="KW-1133">Transmembrane helix</keyword>
<dbReference type="EMBL" id="JAGGJA010000008">
    <property type="protein sequence ID" value="MCW9707823.1"/>
    <property type="molecule type" value="Genomic_DNA"/>
</dbReference>
<accession>A0ABT3PPN8</accession>
<comment type="caution">
    <text evidence="3">The sequence shown here is derived from an EMBL/GenBank/DDBJ whole genome shotgun (WGS) entry which is preliminary data.</text>
</comment>
<proteinExistence type="predicted"/>
<feature type="transmembrane region" description="Helical" evidence="2">
    <location>
        <begin position="15"/>
        <end position="39"/>
    </location>
</feature>
<evidence type="ECO:0000313" key="4">
    <source>
        <dbReference type="Proteomes" id="UP001207918"/>
    </source>
</evidence>
<gene>
    <name evidence="3" type="ORF">J6I44_13220</name>
</gene>
<sequence>MKFKERFRFFFNLDYHYAFLQVILMVISILIAFWVDTWWQGKQNIKKEKAYLSALKSELEENQRIYDSHMEKLKEDVSTTSNFLSMLKGNTSGQIPADSLQKYIWPLATINVITPIQAALDDLINSGGMQYIRSDILRRQIATYKQNFEFDFEKQRSALKLWNSTLSVFNLNNMNISQVVPADAIESSSEIPKFAFNSSFSASDRRTYINRLVQRILLIDSLQESHRKVLQNIRPLLFQLNYQLNSEASPNSQNL</sequence>
<evidence type="ECO:0000313" key="3">
    <source>
        <dbReference type="EMBL" id="MCW9707823.1"/>
    </source>
</evidence>
<reference evidence="3 4" key="1">
    <citation type="submission" date="2021-03" db="EMBL/GenBank/DDBJ databases">
        <title>Aliifodinibius sp. nov., a new bacterium isolated from saline soil.</title>
        <authorList>
            <person name="Galisteo C."/>
            <person name="De La Haba R."/>
            <person name="Sanchez-Porro C."/>
            <person name="Ventosa A."/>
        </authorList>
    </citation>
    <scope>NUCLEOTIDE SEQUENCE [LARGE SCALE GENOMIC DNA]</scope>
    <source>
        <strain evidence="3 4">1BSP15-2V2</strain>
    </source>
</reference>